<dbReference type="STRING" id="33114.A0A2G2WQX0"/>
<protein>
    <recommendedName>
        <fullName evidence="5">DOG1 domain-containing protein</fullName>
    </recommendedName>
</protein>
<gene>
    <name evidence="3" type="ORF">CQW23_11778</name>
</gene>
<accession>A0A2G2WQX0</accession>
<evidence type="ECO:0000313" key="3">
    <source>
        <dbReference type="EMBL" id="PHT47570.1"/>
    </source>
</evidence>
<evidence type="ECO:0000313" key="4">
    <source>
        <dbReference type="Proteomes" id="UP000224567"/>
    </source>
</evidence>
<dbReference type="PANTHER" id="PTHR46238">
    <property type="entry name" value="REVERSE TRANSCRIPTASE DOMAIN-CONTAINING PROTEIN"/>
    <property type="match status" value="1"/>
</dbReference>
<feature type="domain" description="Reverse transcriptase" evidence="1">
    <location>
        <begin position="1"/>
        <end position="106"/>
    </location>
</feature>
<comment type="caution">
    <text evidence="3">The sequence shown here is derived from an EMBL/GenBank/DDBJ whole genome shotgun (WGS) entry which is preliminary data.</text>
</comment>
<dbReference type="AlphaFoldDB" id="A0A2G2WQX0"/>
<sequence>MLFVDDVVLIDETRDGVNDKLKIWRQTLESKGFRLNRTKTKYLECKFSDVSQEARVVVKLDSQAIQKRESFKKDRVRNEIIREKVGVASVEDKMREVRLRWFRYVMRRGSDAPVQRCKILTVDGFRRGRGRSKKYWREVIRHDLEQLQLTENMTLDRKVWRTRIRVKGRGKKFKETHHADVNSDNGKSVLEEDEHENDEIVDFERISTPVICKTVQKWESTSKGEELSCEKQGLWRREQINRATRLEKQLKARWALDGLIEEELNRFRAQYKRAIVPTKLKDVAQLIMPKWTPSPELATLTWLGDWRPSTILDLLQDLAHSSGFSKSLVDSVGIEVALPQLINEFRIEEAVIDEEMTEIQSNCIFHLPFGPEKGELAMACIQSEFKKIHRVITKAQNLRLKAMEMAVKKVLSRTDAAEFLVAFAGIQDLVHQWAIQYKLQKGPVSIRTKALKSGSPSPLKQ</sequence>
<dbReference type="InterPro" id="IPR000477">
    <property type="entry name" value="RT_dom"/>
</dbReference>
<dbReference type="GO" id="GO:0006351">
    <property type="term" value="P:DNA-templated transcription"/>
    <property type="evidence" value="ECO:0007669"/>
    <property type="project" value="InterPro"/>
</dbReference>
<feature type="domain" description="DOG1" evidence="2">
    <location>
        <begin position="225"/>
        <end position="440"/>
    </location>
</feature>
<dbReference type="InterPro" id="IPR025422">
    <property type="entry name" value="TGA_domain"/>
</dbReference>
<name>A0A2G2WQX0_CAPBA</name>
<dbReference type="GO" id="GO:0043565">
    <property type="term" value="F:sequence-specific DNA binding"/>
    <property type="evidence" value="ECO:0007669"/>
    <property type="project" value="InterPro"/>
</dbReference>
<dbReference type="PANTHER" id="PTHR46238:SF8">
    <property type="entry name" value="ENDONUCLEASE_EXONUCLEASE_PHOSPHATASE DOMAIN-CONTAINING PROTEIN"/>
    <property type="match status" value="1"/>
</dbReference>
<keyword evidence="4" id="KW-1185">Reference proteome</keyword>
<dbReference type="Pfam" id="PF14144">
    <property type="entry name" value="DOG1"/>
    <property type="match status" value="1"/>
</dbReference>
<dbReference type="EMBL" id="MLFT02000005">
    <property type="protein sequence ID" value="PHT47570.1"/>
    <property type="molecule type" value="Genomic_DNA"/>
</dbReference>
<evidence type="ECO:0008006" key="5">
    <source>
        <dbReference type="Google" id="ProtNLM"/>
    </source>
</evidence>
<proteinExistence type="predicted"/>
<reference evidence="4" key="2">
    <citation type="journal article" date="2017" name="J. Anim. Genet.">
        <title>Multiple reference genome sequences of hot pepper reveal the massive evolution of plant disease resistance genes by retroduplication.</title>
        <authorList>
            <person name="Kim S."/>
            <person name="Park J."/>
            <person name="Yeom S.-I."/>
            <person name="Kim Y.-M."/>
            <person name="Seo E."/>
            <person name="Kim K.-T."/>
            <person name="Kim M.-S."/>
            <person name="Lee J.M."/>
            <person name="Cheong K."/>
            <person name="Shin H.-S."/>
            <person name="Kim S.-B."/>
            <person name="Han K."/>
            <person name="Lee J."/>
            <person name="Park M."/>
            <person name="Lee H.-A."/>
            <person name="Lee H.-Y."/>
            <person name="Lee Y."/>
            <person name="Oh S."/>
            <person name="Lee J.H."/>
            <person name="Choi E."/>
            <person name="Choi E."/>
            <person name="Lee S.E."/>
            <person name="Jeon J."/>
            <person name="Kim H."/>
            <person name="Choi G."/>
            <person name="Song H."/>
            <person name="Lee J."/>
            <person name="Lee S.-C."/>
            <person name="Kwon J.-K."/>
            <person name="Lee H.-Y."/>
            <person name="Koo N."/>
            <person name="Hong Y."/>
            <person name="Kim R.W."/>
            <person name="Kang W.-H."/>
            <person name="Huh J.H."/>
            <person name="Kang B.-C."/>
            <person name="Yang T.-J."/>
            <person name="Lee Y.-H."/>
            <person name="Bennetzen J.L."/>
            <person name="Choi D."/>
        </authorList>
    </citation>
    <scope>NUCLEOTIDE SEQUENCE [LARGE SCALE GENOMIC DNA]</scope>
    <source>
        <strain evidence="4">cv. PBC81</strain>
    </source>
</reference>
<reference evidence="3 4" key="1">
    <citation type="journal article" date="2017" name="Genome Biol.">
        <title>New reference genome sequences of hot pepper reveal the massive evolution of plant disease-resistance genes by retroduplication.</title>
        <authorList>
            <person name="Kim S."/>
            <person name="Park J."/>
            <person name="Yeom S.I."/>
            <person name="Kim Y.M."/>
            <person name="Seo E."/>
            <person name="Kim K.T."/>
            <person name="Kim M.S."/>
            <person name="Lee J.M."/>
            <person name="Cheong K."/>
            <person name="Shin H.S."/>
            <person name="Kim S.B."/>
            <person name="Han K."/>
            <person name="Lee J."/>
            <person name="Park M."/>
            <person name="Lee H.A."/>
            <person name="Lee H.Y."/>
            <person name="Lee Y."/>
            <person name="Oh S."/>
            <person name="Lee J.H."/>
            <person name="Choi E."/>
            <person name="Choi E."/>
            <person name="Lee S.E."/>
            <person name="Jeon J."/>
            <person name="Kim H."/>
            <person name="Choi G."/>
            <person name="Song H."/>
            <person name="Lee J."/>
            <person name="Lee S.C."/>
            <person name="Kwon J.K."/>
            <person name="Lee H.Y."/>
            <person name="Koo N."/>
            <person name="Hong Y."/>
            <person name="Kim R.W."/>
            <person name="Kang W.H."/>
            <person name="Huh J.H."/>
            <person name="Kang B.C."/>
            <person name="Yang T.J."/>
            <person name="Lee Y.H."/>
            <person name="Bennetzen J.L."/>
            <person name="Choi D."/>
        </authorList>
    </citation>
    <scope>NUCLEOTIDE SEQUENCE [LARGE SCALE GENOMIC DNA]</scope>
    <source>
        <strain evidence="4">cv. PBC81</strain>
    </source>
</reference>
<dbReference type="PROSITE" id="PS50878">
    <property type="entry name" value="RT_POL"/>
    <property type="match status" value="1"/>
</dbReference>
<dbReference type="Proteomes" id="UP000224567">
    <property type="component" value="Unassembled WGS sequence"/>
</dbReference>
<organism evidence="3 4">
    <name type="scientific">Capsicum baccatum</name>
    <name type="common">Peruvian pepper</name>
    <dbReference type="NCBI Taxonomy" id="33114"/>
    <lineage>
        <taxon>Eukaryota</taxon>
        <taxon>Viridiplantae</taxon>
        <taxon>Streptophyta</taxon>
        <taxon>Embryophyta</taxon>
        <taxon>Tracheophyta</taxon>
        <taxon>Spermatophyta</taxon>
        <taxon>Magnoliopsida</taxon>
        <taxon>eudicotyledons</taxon>
        <taxon>Gunneridae</taxon>
        <taxon>Pentapetalae</taxon>
        <taxon>asterids</taxon>
        <taxon>lamiids</taxon>
        <taxon>Solanales</taxon>
        <taxon>Solanaceae</taxon>
        <taxon>Solanoideae</taxon>
        <taxon>Capsiceae</taxon>
        <taxon>Capsicum</taxon>
    </lineage>
</organism>
<evidence type="ECO:0000259" key="2">
    <source>
        <dbReference type="PROSITE" id="PS51806"/>
    </source>
</evidence>
<dbReference type="OrthoDB" id="1611096at2759"/>
<evidence type="ECO:0000259" key="1">
    <source>
        <dbReference type="PROSITE" id="PS50878"/>
    </source>
</evidence>
<dbReference type="PROSITE" id="PS51806">
    <property type="entry name" value="DOG1"/>
    <property type="match status" value="1"/>
</dbReference>